<keyword evidence="3" id="KW-1185">Reference proteome</keyword>
<evidence type="ECO:0000256" key="1">
    <source>
        <dbReference type="SAM" id="MobiDB-lite"/>
    </source>
</evidence>
<reference evidence="2 3" key="1">
    <citation type="submission" date="2019-10" db="EMBL/GenBank/DDBJ databases">
        <title>Draft Genome Sequence of Cytophagaceae sp. SJW1-29.</title>
        <authorList>
            <person name="Choi A."/>
        </authorList>
    </citation>
    <scope>NUCLEOTIDE SEQUENCE [LARGE SCALE GENOMIC DNA]</scope>
    <source>
        <strain evidence="2 3">SJW1-29</strain>
    </source>
</reference>
<comment type="caution">
    <text evidence="2">The sequence shown here is derived from an EMBL/GenBank/DDBJ whole genome shotgun (WGS) entry which is preliminary data.</text>
</comment>
<proteinExistence type="predicted"/>
<feature type="compositionally biased region" description="Acidic residues" evidence="1">
    <location>
        <begin position="44"/>
        <end position="60"/>
    </location>
</feature>
<dbReference type="AlphaFoldDB" id="A0A7C9FZ38"/>
<dbReference type="RefSeq" id="WP_152762520.1">
    <property type="nucleotide sequence ID" value="NZ_WHLY01000002.1"/>
</dbReference>
<evidence type="ECO:0000313" key="3">
    <source>
        <dbReference type="Proteomes" id="UP000479293"/>
    </source>
</evidence>
<name>A0A7C9FZ38_9BACT</name>
<protein>
    <submittedName>
        <fullName evidence="2">Uncharacterized protein</fullName>
    </submittedName>
</protein>
<organism evidence="2 3">
    <name type="scientific">Salmonirosea aquatica</name>
    <dbReference type="NCBI Taxonomy" id="2654236"/>
    <lineage>
        <taxon>Bacteria</taxon>
        <taxon>Pseudomonadati</taxon>
        <taxon>Bacteroidota</taxon>
        <taxon>Cytophagia</taxon>
        <taxon>Cytophagales</taxon>
        <taxon>Spirosomataceae</taxon>
        <taxon>Salmonirosea</taxon>
    </lineage>
</organism>
<sequence>METDKKVENEQDNTLAHVTNQGKEKDTESYDPDRYVPSATSGEEHEEGVPLEEAEPDEGYSTDPAQGKWSASLHLADEDMDRRLDDPLKEAKNIQESYEKSEQHSRQEKL</sequence>
<evidence type="ECO:0000313" key="2">
    <source>
        <dbReference type="EMBL" id="MPR35453.1"/>
    </source>
</evidence>
<dbReference type="EMBL" id="WHLY01000002">
    <property type="protein sequence ID" value="MPR35453.1"/>
    <property type="molecule type" value="Genomic_DNA"/>
</dbReference>
<feature type="compositionally biased region" description="Basic and acidic residues" evidence="1">
    <location>
        <begin position="22"/>
        <end position="34"/>
    </location>
</feature>
<dbReference type="Proteomes" id="UP000479293">
    <property type="component" value="Unassembled WGS sequence"/>
</dbReference>
<feature type="compositionally biased region" description="Polar residues" evidence="1">
    <location>
        <begin position="12"/>
        <end position="21"/>
    </location>
</feature>
<gene>
    <name evidence="2" type="ORF">GBK04_19390</name>
</gene>
<feature type="compositionally biased region" description="Basic and acidic residues" evidence="1">
    <location>
        <begin position="75"/>
        <end position="110"/>
    </location>
</feature>
<accession>A0A7C9FZ38</accession>
<feature type="region of interest" description="Disordered" evidence="1">
    <location>
        <begin position="1"/>
        <end position="110"/>
    </location>
</feature>